<dbReference type="AlphaFoldDB" id="A0A8H6FRZ1"/>
<gene>
    <name evidence="4" type="ORF">HO173_008271</name>
</gene>
<feature type="compositionally biased region" description="Basic and acidic residues" evidence="2">
    <location>
        <begin position="373"/>
        <end position="382"/>
    </location>
</feature>
<evidence type="ECO:0000256" key="3">
    <source>
        <dbReference type="SAM" id="Phobius"/>
    </source>
</evidence>
<reference evidence="4 5" key="1">
    <citation type="journal article" date="2020" name="Genomics">
        <title>Complete, high-quality genomes from long-read metagenomic sequencing of two wolf lichen thalli reveals enigmatic genome architecture.</title>
        <authorList>
            <person name="McKenzie S.K."/>
            <person name="Walston R.F."/>
            <person name="Allen J.L."/>
        </authorList>
    </citation>
    <scope>NUCLEOTIDE SEQUENCE [LARGE SCALE GENOMIC DNA]</scope>
    <source>
        <strain evidence="4">WasteWater2</strain>
    </source>
</reference>
<evidence type="ECO:0000256" key="1">
    <source>
        <dbReference type="SAM" id="Coils"/>
    </source>
</evidence>
<feature type="region of interest" description="Disordered" evidence="2">
    <location>
        <begin position="358"/>
        <end position="382"/>
    </location>
</feature>
<feature type="region of interest" description="Disordered" evidence="2">
    <location>
        <begin position="28"/>
        <end position="47"/>
    </location>
</feature>
<dbReference type="EMBL" id="JACCJC010000036">
    <property type="protein sequence ID" value="KAF6233540.1"/>
    <property type="molecule type" value="Genomic_DNA"/>
</dbReference>
<keyword evidence="3" id="KW-1133">Transmembrane helix</keyword>
<keyword evidence="3" id="KW-0472">Membrane</keyword>
<evidence type="ECO:0000256" key="2">
    <source>
        <dbReference type="SAM" id="MobiDB-lite"/>
    </source>
</evidence>
<evidence type="ECO:0000313" key="5">
    <source>
        <dbReference type="Proteomes" id="UP000578531"/>
    </source>
</evidence>
<evidence type="ECO:0000313" key="4">
    <source>
        <dbReference type="EMBL" id="KAF6233540.1"/>
    </source>
</evidence>
<dbReference type="Proteomes" id="UP000578531">
    <property type="component" value="Unassembled WGS sequence"/>
</dbReference>
<dbReference type="GeneID" id="59289927"/>
<keyword evidence="3" id="KW-0812">Transmembrane</keyword>
<sequence length="382" mass="42918">MDIDGHGHNHITSAEADTDTDTQARLNTRHTLQDKDKNKNKSNRNAKRTRSNLAIFSSFYIILAPVILFISYILTLSIYQSAWTNYTAQQAVPKARLSHQAFAPLTINYTIHLPLLNTLNTSASFRPSSFPALITIANDHLTLLHTLTLSALPCILLDSPSPSSSSASASASLHNPTDIWYTSSAATNASTALGNLDDYYDELLPHYEQLLSSALKSEQALRPPWFKALLCTPNNALVTRYFTDICPFESDIKRYTHVKAWVATVEVGIEAAAHEKSTIARKKKEVQKLEKELTLLGIRLRKGERMGEDDMKHWYFENVALVGGQVWGVFVQEFERLDCTRDGAKVDLEADEDTIKERNGCRSASKEEEEEEGWKVEEIWTT</sequence>
<keyword evidence="1" id="KW-0175">Coiled coil</keyword>
<comment type="caution">
    <text evidence="4">The sequence shown here is derived from an EMBL/GenBank/DDBJ whole genome shotgun (WGS) entry which is preliminary data.</text>
</comment>
<keyword evidence="5" id="KW-1185">Reference proteome</keyword>
<proteinExistence type="predicted"/>
<protein>
    <submittedName>
        <fullName evidence="4">Uncharacterized protein</fullName>
    </submittedName>
</protein>
<feature type="transmembrane region" description="Helical" evidence="3">
    <location>
        <begin position="53"/>
        <end position="74"/>
    </location>
</feature>
<feature type="coiled-coil region" evidence="1">
    <location>
        <begin position="272"/>
        <end position="299"/>
    </location>
</feature>
<accession>A0A8H6FRZ1</accession>
<organism evidence="4 5">
    <name type="scientific">Letharia columbiana</name>
    <dbReference type="NCBI Taxonomy" id="112416"/>
    <lineage>
        <taxon>Eukaryota</taxon>
        <taxon>Fungi</taxon>
        <taxon>Dikarya</taxon>
        <taxon>Ascomycota</taxon>
        <taxon>Pezizomycotina</taxon>
        <taxon>Lecanoromycetes</taxon>
        <taxon>OSLEUM clade</taxon>
        <taxon>Lecanoromycetidae</taxon>
        <taxon>Lecanorales</taxon>
        <taxon>Lecanorineae</taxon>
        <taxon>Parmeliaceae</taxon>
        <taxon>Letharia</taxon>
    </lineage>
</organism>
<name>A0A8H6FRZ1_9LECA</name>
<feature type="region of interest" description="Disordered" evidence="2">
    <location>
        <begin position="1"/>
        <end position="22"/>
    </location>
</feature>
<dbReference type="RefSeq" id="XP_037162957.1">
    <property type="nucleotide sequence ID" value="XM_037310171.1"/>
</dbReference>